<dbReference type="Pfam" id="PF03646">
    <property type="entry name" value="FlaG"/>
    <property type="match status" value="1"/>
</dbReference>
<protein>
    <submittedName>
        <fullName evidence="2">Flagellar biosynthesis protein FlaG</fullName>
    </submittedName>
</protein>
<dbReference type="PANTHER" id="PTHR37166">
    <property type="entry name" value="PROTEIN FLAG"/>
    <property type="match status" value="1"/>
</dbReference>
<dbReference type="OrthoDB" id="9799867at2"/>
<dbReference type="InterPro" id="IPR005186">
    <property type="entry name" value="FlaG"/>
</dbReference>
<keyword evidence="2" id="KW-0282">Flagellum</keyword>
<feature type="region of interest" description="Disordered" evidence="1">
    <location>
        <begin position="1"/>
        <end position="46"/>
    </location>
</feature>
<feature type="compositionally biased region" description="Basic and acidic residues" evidence="1">
    <location>
        <begin position="21"/>
        <end position="40"/>
    </location>
</feature>
<keyword evidence="2" id="KW-0969">Cilium</keyword>
<reference evidence="2 3" key="1">
    <citation type="submission" date="2016-08" db="EMBL/GenBank/DDBJ databases">
        <title>Novel Firmicutes and Novel Genomes.</title>
        <authorList>
            <person name="Poppleton D.I."/>
            <person name="Gribaldo S."/>
        </authorList>
    </citation>
    <scope>NUCLEOTIDE SEQUENCE [LARGE SCALE GENOMIC DNA]</scope>
    <source>
        <strain evidence="2 3">CTT3</strain>
    </source>
</reference>
<evidence type="ECO:0000313" key="3">
    <source>
        <dbReference type="Proteomes" id="UP000284177"/>
    </source>
</evidence>
<dbReference type="Proteomes" id="UP000284177">
    <property type="component" value="Unassembled WGS sequence"/>
</dbReference>
<keyword evidence="2" id="KW-0966">Cell projection</keyword>
<dbReference type="PANTHER" id="PTHR37166:SF1">
    <property type="entry name" value="PROTEIN FLAG"/>
    <property type="match status" value="1"/>
</dbReference>
<name>A0A419T4N1_9FIRM</name>
<sequence>MKVRIEGVSSPAVIQRSQSVSREDSGHVKKLDQDKSKEVEAGVVNNEENKKVSEDELIHAIEKANESVKIYDRRLEFSIHEKTKEIIVKVIDTNTDEVIREIPPKKILDMVAKMWELAGILVDEKV</sequence>
<organism evidence="2 3">
    <name type="scientific">Thermohalobacter berrensis</name>
    <dbReference type="NCBI Taxonomy" id="99594"/>
    <lineage>
        <taxon>Bacteria</taxon>
        <taxon>Bacillati</taxon>
        <taxon>Bacillota</taxon>
        <taxon>Tissierellia</taxon>
        <taxon>Tissierellales</taxon>
        <taxon>Thermohalobacteraceae</taxon>
        <taxon>Thermohalobacter</taxon>
    </lineage>
</organism>
<dbReference type="Gene3D" id="3.30.160.170">
    <property type="entry name" value="FlaG-like"/>
    <property type="match status" value="1"/>
</dbReference>
<evidence type="ECO:0000313" key="2">
    <source>
        <dbReference type="EMBL" id="RKD32338.1"/>
    </source>
</evidence>
<keyword evidence="3" id="KW-1185">Reference proteome</keyword>
<evidence type="ECO:0000256" key="1">
    <source>
        <dbReference type="SAM" id="MobiDB-lite"/>
    </source>
</evidence>
<gene>
    <name evidence="2" type="ORF">BET03_03250</name>
</gene>
<dbReference type="AlphaFoldDB" id="A0A419T4N1"/>
<comment type="caution">
    <text evidence="2">The sequence shown here is derived from an EMBL/GenBank/DDBJ whole genome shotgun (WGS) entry which is preliminary data.</text>
</comment>
<proteinExistence type="predicted"/>
<dbReference type="SUPFAM" id="SSF160214">
    <property type="entry name" value="FlaG-like"/>
    <property type="match status" value="1"/>
</dbReference>
<dbReference type="EMBL" id="MCIB01000012">
    <property type="protein sequence ID" value="RKD32338.1"/>
    <property type="molecule type" value="Genomic_DNA"/>
</dbReference>
<dbReference type="InterPro" id="IPR035924">
    <property type="entry name" value="FlaG-like_sf"/>
</dbReference>
<accession>A0A419T4N1</accession>